<dbReference type="Proteomes" id="UP000183138">
    <property type="component" value="Unassembled WGS sequence"/>
</dbReference>
<protein>
    <submittedName>
        <fullName evidence="1">Uncharacterized protein</fullName>
    </submittedName>
</protein>
<gene>
    <name evidence="1" type="ORF">BEU00_03515</name>
</gene>
<dbReference type="AlphaFoldDB" id="A0A1J5U4E0"/>
<proteinExistence type="predicted"/>
<accession>A0A1J5U4E0</accession>
<name>A0A1J5U4E0_9ARCH</name>
<organism evidence="1 2">
    <name type="scientific">Marine Group III euryarchaeote CG-Epi3</name>
    <dbReference type="NCBI Taxonomy" id="1888997"/>
    <lineage>
        <taxon>Archaea</taxon>
        <taxon>Methanobacteriati</taxon>
        <taxon>Thermoplasmatota</taxon>
        <taxon>Thermoplasmata</taxon>
        <taxon>Candidatus Thermoprofundales</taxon>
    </lineage>
</organism>
<dbReference type="EMBL" id="MIYY01000019">
    <property type="protein sequence ID" value="OIR23272.1"/>
    <property type="molecule type" value="Genomic_DNA"/>
</dbReference>
<evidence type="ECO:0000313" key="1">
    <source>
        <dbReference type="EMBL" id="OIR23272.1"/>
    </source>
</evidence>
<evidence type="ECO:0000313" key="2">
    <source>
        <dbReference type="Proteomes" id="UP000183138"/>
    </source>
</evidence>
<comment type="caution">
    <text evidence="1">The sequence shown here is derived from an EMBL/GenBank/DDBJ whole genome shotgun (WGS) entry which is preliminary data.</text>
</comment>
<reference evidence="1 2" key="1">
    <citation type="submission" date="2016-08" db="EMBL/GenBank/DDBJ databases">
        <title>New Insights into Marine Group III Euryarchaeota, from dark to light.</title>
        <authorList>
            <person name="Haro-Moreno J.M."/>
            <person name="Rodriguez-Valera F."/>
            <person name="Lopez-Garcia P."/>
            <person name="Moreira D."/>
            <person name="Martin-Cuadrado A.B."/>
        </authorList>
    </citation>
    <scope>NUCLEOTIDE SEQUENCE [LARGE SCALE GENOMIC DNA]</scope>
    <source>
        <strain evidence="1">CG-Epi3</strain>
    </source>
</reference>
<sequence length="166" mass="18779">MSDPVEDAYKKSQAERVEYVEVESEGIVDRQLISDLKEIKGEINLVYSKLIANPYMAPDLVDDARSSLVRTVGLLMEYNIPLQHEGKKRTADDIIRESLAELGGLLGAKGAIAALRAKRSFQQTWEDYRNSDDFEVYHDPETDDYYFIDPDTGDEIDCDVNGNPLE</sequence>